<accession>A0A245ZI10</accession>
<dbReference type="NCBIfam" id="TIGR02402">
    <property type="entry name" value="trehalose_TreZ"/>
    <property type="match status" value="1"/>
</dbReference>
<evidence type="ECO:0000256" key="3">
    <source>
        <dbReference type="ARBA" id="ARBA00008061"/>
    </source>
</evidence>
<evidence type="ECO:0000256" key="2">
    <source>
        <dbReference type="ARBA" id="ARBA00005199"/>
    </source>
</evidence>
<proteinExistence type="inferred from homology"/>
<comment type="caution">
    <text evidence="19">The sequence shown here is derived from an EMBL/GenBank/DDBJ whole genome shotgun (WGS) entry which is preliminary data.</text>
</comment>
<dbReference type="InterPro" id="IPR014756">
    <property type="entry name" value="Ig_E-set"/>
</dbReference>
<evidence type="ECO:0000256" key="17">
    <source>
        <dbReference type="SAM" id="MobiDB-lite"/>
    </source>
</evidence>
<dbReference type="SUPFAM" id="SSF81296">
    <property type="entry name" value="E set domains"/>
    <property type="match status" value="1"/>
</dbReference>
<keyword evidence="9 14" id="KW-0326">Glycosidase</keyword>
<keyword evidence="7 14" id="KW-0378">Hydrolase</keyword>
<dbReference type="InterPro" id="IPR006047">
    <property type="entry name" value="GH13_cat_dom"/>
</dbReference>
<keyword evidence="20" id="KW-1185">Reference proteome</keyword>
<reference evidence="19 20" key="1">
    <citation type="submission" date="2017-03" db="EMBL/GenBank/DDBJ databases">
        <title>Genome sequence of Sphingomonas dokdonensis DSM 21029.</title>
        <authorList>
            <person name="Poehlein A."/>
            <person name="Wuebbeler J.H."/>
            <person name="Steinbuechel A."/>
            <person name="Daniel R."/>
        </authorList>
    </citation>
    <scope>NUCLEOTIDE SEQUENCE [LARGE SCALE GENOMIC DNA]</scope>
    <source>
        <strain evidence="19 20">DSM 21029</strain>
    </source>
</reference>
<evidence type="ECO:0000256" key="5">
    <source>
        <dbReference type="ARBA" id="ARBA00015938"/>
    </source>
</evidence>
<evidence type="ECO:0000313" key="20">
    <source>
        <dbReference type="Proteomes" id="UP000197290"/>
    </source>
</evidence>
<dbReference type="GO" id="GO:0033942">
    <property type="term" value="F:4-alpha-D-(1-&gt;4)-alpha-D-glucanotrehalose trehalohydrolase activity"/>
    <property type="evidence" value="ECO:0007669"/>
    <property type="project" value="UniProtKB-EC"/>
</dbReference>
<evidence type="ECO:0000256" key="16">
    <source>
        <dbReference type="PIRSR" id="PIRSR006337-3"/>
    </source>
</evidence>
<dbReference type="InterPro" id="IPR017853">
    <property type="entry name" value="GH"/>
</dbReference>
<dbReference type="EMBL" id="NBBI01000004">
    <property type="protein sequence ID" value="OWK29386.1"/>
    <property type="molecule type" value="Genomic_DNA"/>
</dbReference>
<dbReference type="UniPathway" id="UPA00299"/>
<feature type="site" description="Transition state stabilizer" evidence="16">
    <location>
        <position position="386"/>
    </location>
</feature>
<dbReference type="GO" id="GO:0005737">
    <property type="term" value="C:cytoplasm"/>
    <property type="evidence" value="ECO:0007669"/>
    <property type="project" value="UniProtKB-SubCell"/>
</dbReference>
<evidence type="ECO:0000259" key="18">
    <source>
        <dbReference type="SMART" id="SM00642"/>
    </source>
</evidence>
<dbReference type="Proteomes" id="UP000197290">
    <property type="component" value="Unassembled WGS sequence"/>
</dbReference>
<evidence type="ECO:0000256" key="7">
    <source>
        <dbReference type="ARBA" id="ARBA00022801"/>
    </source>
</evidence>
<comment type="subcellular location">
    <subcellularLocation>
        <location evidence="1 15">Cytoplasm</location>
    </subcellularLocation>
</comment>
<dbReference type="InterPro" id="IPR004193">
    <property type="entry name" value="Glyco_hydro_13_N"/>
</dbReference>
<evidence type="ECO:0000256" key="14">
    <source>
        <dbReference type="PIRNR" id="PIRNR006337"/>
    </source>
</evidence>
<dbReference type="PANTHER" id="PTHR43651">
    <property type="entry name" value="1,4-ALPHA-GLUCAN-BRANCHING ENZYME"/>
    <property type="match status" value="1"/>
</dbReference>
<evidence type="ECO:0000256" key="6">
    <source>
        <dbReference type="ARBA" id="ARBA00022490"/>
    </source>
</evidence>
<keyword evidence="6" id="KW-0963">Cytoplasm</keyword>
<name>A0A245ZI10_9SPHN</name>
<evidence type="ECO:0000256" key="13">
    <source>
        <dbReference type="NCBIfam" id="TIGR02402"/>
    </source>
</evidence>
<dbReference type="SMART" id="SM00642">
    <property type="entry name" value="Aamy"/>
    <property type="match status" value="1"/>
</dbReference>
<dbReference type="EC" id="3.2.1.141" evidence="4 13"/>
<evidence type="ECO:0000256" key="9">
    <source>
        <dbReference type="ARBA" id="ARBA00023295"/>
    </source>
</evidence>
<evidence type="ECO:0000256" key="15">
    <source>
        <dbReference type="PIRSR" id="PIRSR006337-1"/>
    </source>
</evidence>
<dbReference type="PANTHER" id="PTHR43651:SF11">
    <property type="entry name" value="MALTO-OLIGOSYLTREHALOSE TREHALOHYDROLASE"/>
    <property type="match status" value="1"/>
</dbReference>
<protein>
    <recommendedName>
        <fullName evidence="5 13">Malto-oligosyltrehalose trehalohydrolase</fullName>
        <shortName evidence="14">MTHase</shortName>
        <ecNumber evidence="4 13">3.2.1.141</ecNumber>
    </recommendedName>
    <alternativeName>
        <fullName evidence="11 14">4-alpha-D-((1-&gt;4)-alpha-D-glucano)trehalose trehalohydrolase</fullName>
    </alternativeName>
    <alternativeName>
        <fullName evidence="10 14">Maltooligosyl trehalose trehalohydrolase</fullName>
    </alternativeName>
</protein>
<dbReference type="InterPro" id="IPR044901">
    <property type="entry name" value="Trehalose_TreZ_E-set_sf"/>
</dbReference>
<sequence length="617" mass="67858">MRWGAEPLADGTTRFRLWAPDAETVAIEIAASTLHPGEGRGTAEEARTSLTPTANGWWETTLPAPPGTRYRYRIGDTAVPDPASRRQDGGVHGWSIVRDHAYAWRTPDWRGRAWHKMVFMELHAGTLGGFAGITQRLPAIAALGVTAIQLMPINAFAGMRGWGYDGVLPYAVHEAYGTPDDLRALIDAAHELGLSVFLDVVYNHFGPDGNYLGLYADRFFHRDVATPWGGAVAVDEPAVARFFIDNALMWLRDYRVDGLRFDAVHAIDNPAFLDAMAAEIRAALPDRHVHLVLENEHNDAARLRPDAYDAQWNDDFHNVLHVLLTGETSAYYGDFADRPAQRLARCLAEGFIYQGDPSPNHDGKPRGTPSAHLSPTRFVSFLQNHDQVGNRAMGERLTRLTDPAKLRAATALMLLAPQIPLLFMGEEEGSDTPFLFFTDFHDDLADAVREGRRKEFAKFAAFADEQARARIPDPNAESTFAASIPQPGPDAPAWRSFYQHLLRLRREQIVPHLADTATMPVSDGASNDLPRIRSLGAQATGDARVTARWRLRGGKILTIVIDLADNPAPLPAAPLMISEAEARSADERTGSTSAETGAAASPTPLFTTDDRFVAWIE</sequence>
<dbReference type="PIRSF" id="PIRSF006337">
    <property type="entry name" value="Trehalose_TreZ"/>
    <property type="match status" value="1"/>
</dbReference>
<keyword evidence="8" id="KW-0119">Carbohydrate metabolism</keyword>
<dbReference type="AlphaFoldDB" id="A0A245ZI10"/>
<comment type="catalytic activity">
    <reaction evidence="12 14">
        <text>hydrolysis of (1-&gt;4)-alpha-D-glucosidic linkage in 4-alpha-D-[(1-&gt;4)-alpha-D-glucanosyl]n trehalose to yield trehalose and (1-&gt;4)-alpha-D-glucan.</text>
        <dbReference type="EC" id="3.2.1.141"/>
    </reaction>
</comment>
<dbReference type="Gene3D" id="2.60.40.10">
    <property type="entry name" value="Immunoglobulins"/>
    <property type="match status" value="1"/>
</dbReference>
<dbReference type="Gene3D" id="3.20.20.80">
    <property type="entry name" value="Glycosidases"/>
    <property type="match status" value="1"/>
</dbReference>
<feature type="domain" description="Glycosyl hydrolase family 13 catalytic" evidence="18">
    <location>
        <begin position="117"/>
        <end position="470"/>
    </location>
</feature>
<organism evidence="19 20">
    <name type="scientific">Sphingomonas dokdonensis</name>
    <dbReference type="NCBI Taxonomy" id="344880"/>
    <lineage>
        <taxon>Bacteria</taxon>
        <taxon>Pseudomonadati</taxon>
        <taxon>Pseudomonadota</taxon>
        <taxon>Alphaproteobacteria</taxon>
        <taxon>Sphingomonadales</taxon>
        <taxon>Sphingomonadaceae</taxon>
        <taxon>Sphingomonas</taxon>
    </lineage>
</organism>
<dbReference type="CDD" id="cd11325">
    <property type="entry name" value="AmyAc_GTHase"/>
    <property type="match status" value="1"/>
</dbReference>
<evidence type="ECO:0000256" key="12">
    <source>
        <dbReference type="ARBA" id="ARBA00034013"/>
    </source>
</evidence>
<dbReference type="InterPro" id="IPR013783">
    <property type="entry name" value="Ig-like_fold"/>
</dbReference>
<feature type="active site" description="Proton donor" evidence="15">
    <location>
        <position position="294"/>
    </location>
</feature>
<comment type="similarity">
    <text evidence="3 14">Belongs to the glycosyl hydrolase 13 family.</text>
</comment>
<evidence type="ECO:0000256" key="8">
    <source>
        <dbReference type="ARBA" id="ARBA00023277"/>
    </source>
</evidence>
<evidence type="ECO:0000256" key="1">
    <source>
        <dbReference type="ARBA" id="ARBA00004496"/>
    </source>
</evidence>
<dbReference type="SUPFAM" id="SSF51445">
    <property type="entry name" value="(Trans)glycosidases"/>
    <property type="match status" value="1"/>
</dbReference>
<dbReference type="Pfam" id="PF02922">
    <property type="entry name" value="CBM_48"/>
    <property type="match status" value="1"/>
</dbReference>
<feature type="active site" description="Nucleophile" evidence="15">
    <location>
        <position position="262"/>
    </location>
</feature>
<evidence type="ECO:0000256" key="11">
    <source>
        <dbReference type="ARBA" id="ARBA00033284"/>
    </source>
</evidence>
<feature type="region of interest" description="Disordered" evidence="17">
    <location>
        <begin position="582"/>
        <end position="603"/>
    </location>
</feature>
<gene>
    <name evidence="19" type="primary">treZ</name>
    <name evidence="19" type="ORF">SPDO_23710</name>
</gene>
<dbReference type="Pfam" id="PF00128">
    <property type="entry name" value="Alpha-amylase"/>
    <property type="match status" value="1"/>
</dbReference>
<dbReference type="Gene3D" id="1.10.10.760">
    <property type="entry name" value="E-set domains of sugar-utilizing enzymes"/>
    <property type="match status" value="1"/>
</dbReference>
<evidence type="ECO:0000256" key="10">
    <source>
        <dbReference type="ARBA" id="ARBA00032057"/>
    </source>
</evidence>
<comment type="pathway">
    <text evidence="2 14">Glycan biosynthesis; trehalose biosynthesis.</text>
</comment>
<dbReference type="CDD" id="cd02853">
    <property type="entry name" value="E_set_MTHase_like_N"/>
    <property type="match status" value="1"/>
</dbReference>
<feature type="compositionally biased region" description="Low complexity" evidence="17">
    <location>
        <begin position="590"/>
        <end position="603"/>
    </location>
</feature>
<evidence type="ECO:0000313" key="19">
    <source>
        <dbReference type="EMBL" id="OWK29386.1"/>
    </source>
</evidence>
<dbReference type="InterPro" id="IPR012768">
    <property type="entry name" value="Trehalose_TreZ"/>
</dbReference>
<evidence type="ECO:0000256" key="4">
    <source>
        <dbReference type="ARBA" id="ARBA00012268"/>
    </source>
</evidence>
<dbReference type="GO" id="GO:0005992">
    <property type="term" value="P:trehalose biosynthetic process"/>
    <property type="evidence" value="ECO:0007669"/>
    <property type="project" value="UniProtKB-UniRule"/>
</dbReference>